<dbReference type="InterPro" id="IPR044669">
    <property type="entry name" value="YneE/VCCN1/2-like"/>
</dbReference>
<evidence type="ECO:0000256" key="6">
    <source>
        <dbReference type="ARBA" id="ARBA00023136"/>
    </source>
</evidence>
<keyword evidence="6" id="KW-0472">Membrane</keyword>
<protein>
    <submittedName>
        <fullName evidence="7">Uncharacterized protein</fullName>
    </submittedName>
</protein>
<keyword evidence="2" id="KW-0813">Transport</keyword>
<gene>
    <name evidence="7" type="ORF">BHYA_0077g00490</name>
</gene>
<proteinExistence type="predicted"/>
<sequence>MSRTPLFLNFAGDSSRNRQMSWLLASSSRRKERRWPLVLRFWKGSVHSEVIWPVAILSAISAIVVYLNQHISSDYSSQSRHWNGSFGASHAAPLSRGMPKTVSNVVHSTKVQQDTVLRL</sequence>
<evidence type="ECO:0000256" key="2">
    <source>
        <dbReference type="ARBA" id="ARBA00022448"/>
    </source>
</evidence>
<evidence type="ECO:0000256" key="1">
    <source>
        <dbReference type="ARBA" id="ARBA00004141"/>
    </source>
</evidence>
<evidence type="ECO:0000256" key="3">
    <source>
        <dbReference type="ARBA" id="ARBA00022692"/>
    </source>
</evidence>
<keyword evidence="3" id="KW-0812">Transmembrane</keyword>
<evidence type="ECO:0000256" key="5">
    <source>
        <dbReference type="ARBA" id="ARBA00023065"/>
    </source>
</evidence>
<dbReference type="EMBL" id="PQXK01000077">
    <property type="protein sequence ID" value="TGO38348.1"/>
    <property type="molecule type" value="Genomic_DNA"/>
</dbReference>
<reference evidence="7 8" key="1">
    <citation type="submission" date="2017-12" db="EMBL/GenBank/DDBJ databases">
        <title>Comparative genomics of Botrytis spp.</title>
        <authorList>
            <person name="Valero-Jimenez C.A."/>
            <person name="Tapia P."/>
            <person name="Veloso J."/>
            <person name="Silva-Moreno E."/>
            <person name="Staats M."/>
            <person name="Valdes J.H."/>
            <person name="Van Kan J.A.L."/>
        </authorList>
    </citation>
    <scope>NUCLEOTIDE SEQUENCE [LARGE SCALE GENOMIC DNA]</scope>
    <source>
        <strain evidence="7 8">Bh0001</strain>
    </source>
</reference>
<keyword evidence="8" id="KW-1185">Reference proteome</keyword>
<comment type="caution">
    <text evidence="7">The sequence shown here is derived from an EMBL/GenBank/DDBJ whole genome shotgun (WGS) entry which is preliminary data.</text>
</comment>
<evidence type="ECO:0000256" key="4">
    <source>
        <dbReference type="ARBA" id="ARBA00022989"/>
    </source>
</evidence>
<dbReference type="GO" id="GO:0016020">
    <property type="term" value="C:membrane"/>
    <property type="evidence" value="ECO:0007669"/>
    <property type="project" value="UniProtKB-SubCell"/>
</dbReference>
<organism evidence="7 8">
    <name type="scientific">Botrytis hyacinthi</name>
    <dbReference type="NCBI Taxonomy" id="278943"/>
    <lineage>
        <taxon>Eukaryota</taxon>
        <taxon>Fungi</taxon>
        <taxon>Dikarya</taxon>
        <taxon>Ascomycota</taxon>
        <taxon>Pezizomycotina</taxon>
        <taxon>Leotiomycetes</taxon>
        <taxon>Helotiales</taxon>
        <taxon>Sclerotiniaceae</taxon>
        <taxon>Botrytis</taxon>
    </lineage>
</organism>
<evidence type="ECO:0000313" key="7">
    <source>
        <dbReference type="EMBL" id="TGO38348.1"/>
    </source>
</evidence>
<dbReference type="Pfam" id="PF25539">
    <property type="entry name" value="Bestrophin_2"/>
    <property type="match status" value="1"/>
</dbReference>
<keyword evidence="4" id="KW-1133">Transmembrane helix</keyword>
<dbReference type="Proteomes" id="UP000297814">
    <property type="component" value="Unassembled WGS sequence"/>
</dbReference>
<evidence type="ECO:0000313" key="8">
    <source>
        <dbReference type="Proteomes" id="UP000297814"/>
    </source>
</evidence>
<keyword evidence="5" id="KW-0406">Ion transport</keyword>
<dbReference type="AlphaFoldDB" id="A0A4Z1GPR5"/>
<dbReference type="GO" id="GO:0005254">
    <property type="term" value="F:chloride channel activity"/>
    <property type="evidence" value="ECO:0007669"/>
    <property type="project" value="InterPro"/>
</dbReference>
<accession>A0A4Z1GPR5</accession>
<comment type="subcellular location">
    <subcellularLocation>
        <location evidence="1">Membrane</location>
        <topology evidence="1">Multi-pass membrane protein</topology>
    </subcellularLocation>
</comment>
<name>A0A4Z1GPR5_9HELO</name>